<dbReference type="SUPFAM" id="SSF54593">
    <property type="entry name" value="Glyoxalase/Bleomycin resistance protein/Dihydroxybiphenyl dioxygenase"/>
    <property type="match status" value="1"/>
</dbReference>
<evidence type="ECO:0000313" key="2">
    <source>
        <dbReference type="EMBL" id="NEL52898.1"/>
    </source>
</evidence>
<dbReference type="RefSeq" id="WP_152731997.1">
    <property type="nucleotide sequence ID" value="NZ_JAABOZ010000005.1"/>
</dbReference>
<dbReference type="AlphaFoldDB" id="A0A7K3W8V6"/>
<dbReference type="Gene3D" id="3.10.180.10">
    <property type="entry name" value="2,3-Dihydroxybiphenyl 1,2-Dioxygenase, domain 1"/>
    <property type="match status" value="1"/>
</dbReference>
<reference evidence="2 3" key="1">
    <citation type="submission" date="2020-02" db="EMBL/GenBank/DDBJ databases">
        <title>The whole genome sequence of CPCC 205119.</title>
        <authorList>
            <person name="Jiang Z."/>
        </authorList>
    </citation>
    <scope>NUCLEOTIDE SEQUENCE [LARGE SCALE GENOMIC DNA]</scope>
    <source>
        <strain evidence="2 3">CPCC 205119</strain>
    </source>
</reference>
<comment type="caution">
    <text evidence="2">The sequence shown here is derived from an EMBL/GenBank/DDBJ whole genome shotgun (WGS) entry which is preliminary data.</text>
</comment>
<gene>
    <name evidence="2" type="ORF">G1H19_02565</name>
</gene>
<dbReference type="InterPro" id="IPR041581">
    <property type="entry name" value="Glyoxalase_6"/>
</dbReference>
<organism evidence="2 3">
    <name type="scientific">Goekera deserti</name>
    <dbReference type="NCBI Taxonomy" id="2497753"/>
    <lineage>
        <taxon>Bacteria</taxon>
        <taxon>Bacillati</taxon>
        <taxon>Actinomycetota</taxon>
        <taxon>Actinomycetes</taxon>
        <taxon>Geodermatophilales</taxon>
        <taxon>Geodermatophilaceae</taxon>
        <taxon>Goekera</taxon>
    </lineage>
</organism>
<dbReference type="InterPro" id="IPR029068">
    <property type="entry name" value="Glyas_Bleomycin-R_OHBP_Dase"/>
</dbReference>
<protein>
    <submittedName>
        <fullName evidence="2">4a-hydroxytetrahydrobiopterin dehydratase</fullName>
    </submittedName>
</protein>
<proteinExistence type="predicted"/>
<keyword evidence="3" id="KW-1185">Reference proteome</keyword>
<dbReference type="PANTHER" id="PTHR35908">
    <property type="entry name" value="HYPOTHETICAL FUSION PROTEIN"/>
    <property type="match status" value="1"/>
</dbReference>
<accession>A0A7K3W8V6</accession>
<evidence type="ECO:0000313" key="3">
    <source>
        <dbReference type="Proteomes" id="UP000470470"/>
    </source>
</evidence>
<evidence type="ECO:0000259" key="1">
    <source>
        <dbReference type="Pfam" id="PF18029"/>
    </source>
</evidence>
<dbReference type="Proteomes" id="UP000470470">
    <property type="component" value="Unassembled WGS sequence"/>
</dbReference>
<dbReference type="PANTHER" id="PTHR35908:SF1">
    <property type="entry name" value="CONSERVED PROTEIN"/>
    <property type="match status" value="1"/>
</dbReference>
<sequence>MSAPTDLLSRTDASAAVADAGWRFLLGALAASVPVPSLTDAVDVARTAVQACGADADAHLRADLRPDRVELLLQTRALGAVTTRDADLARAVTHALGGPAVLAAPSGPARPVQALEIAVDALDIARVRPFWAAVLGYVAEPHPDGPSADSLVDPAGQLPAVWFQQMDTPRPQRNRIHLDLTVAHDEAPARVQAALDAGGRLLDDSAARSFWVLADAEGNEVCVCTWQDRDERAAAG</sequence>
<dbReference type="EMBL" id="JAAGWK010000005">
    <property type="protein sequence ID" value="NEL52898.1"/>
    <property type="molecule type" value="Genomic_DNA"/>
</dbReference>
<feature type="domain" description="Glyoxalase-like" evidence="1">
    <location>
        <begin position="117"/>
        <end position="224"/>
    </location>
</feature>
<dbReference type="Pfam" id="PF18029">
    <property type="entry name" value="Glyoxalase_6"/>
    <property type="match status" value="1"/>
</dbReference>
<name>A0A7K3W8V6_9ACTN</name>